<name>A0AAN4W2W1_9BACT</name>
<comment type="subcellular location">
    <subcellularLocation>
        <location evidence="1">Membrane</location>
    </subcellularLocation>
</comment>
<organism evidence="4 5">
    <name type="scientific">Persicobacter diffluens</name>
    <dbReference type="NCBI Taxonomy" id="981"/>
    <lineage>
        <taxon>Bacteria</taxon>
        <taxon>Pseudomonadati</taxon>
        <taxon>Bacteroidota</taxon>
        <taxon>Cytophagia</taxon>
        <taxon>Cytophagales</taxon>
        <taxon>Persicobacteraceae</taxon>
        <taxon>Persicobacter</taxon>
    </lineage>
</organism>
<dbReference type="Pfam" id="PF01103">
    <property type="entry name" value="Omp85"/>
    <property type="match status" value="1"/>
</dbReference>
<evidence type="ECO:0000259" key="3">
    <source>
        <dbReference type="Pfam" id="PF01103"/>
    </source>
</evidence>
<dbReference type="AlphaFoldDB" id="A0AAN4W2W1"/>
<dbReference type="EMBL" id="BQKE01000003">
    <property type="protein sequence ID" value="GJM63633.1"/>
    <property type="molecule type" value="Genomic_DNA"/>
</dbReference>
<evidence type="ECO:0000256" key="2">
    <source>
        <dbReference type="ARBA" id="ARBA00023136"/>
    </source>
</evidence>
<keyword evidence="2" id="KW-0472">Membrane</keyword>
<dbReference type="NCBIfam" id="NF047779">
    <property type="entry name" value="Omp85_fam"/>
    <property type="match status" value="1"/>
</dbReference>
<evidence type="ECO:0000313" key="4">
    <source>
        <dbReference type="EMBL" id="GJM63633.1"/>
    </source>
</evidence>
<evidence type="ECO:0000313" key="5">
    <source>
        <dbReference type="Proteomes" id="UP001310022"/>
    </source>
</evidence>
<dbReference type="GO" id="GO:0019867">
    <property type="term" value="C:outer membrane"/>
    <property type="evidence" value="ECO:0007669"/>
    <property type="project" value="InterPro"/>
</dbReference>
<sequence length="423" mass="48320">MAQEQEEIKKGYNVGALPVVSYDHDLGFQYGFLANIYNYGDGQDYPQYHHSLYMEYSRFTKGSSIYRLYYDSEYLIPKIRLTADLSYIPNEAENFFGYNGYESRYHPEWEDQESSAYKSKMFYRFKNDFFRFKVDFQGKFAQSHWGWIAGWNMQKISSDLVDIDKLNKGKSADELIPSHDDQPGLFQKYQEWGIISDEEASGGWIPLLTAGITYDSRDQLACPMSGMWFESLISQALPFENQPTYTIGSMIFRHYITIVPKNINFSYRLALQSKIGGDIPFYAKNQMITSVLTGASSYALGGGSSLRGVLRNRVVGDGFGLANIEMRFKVVRWQMLNQNFYLGLVPFVDGGMIINPVDFDKSQISDEDLALHFGDQNESLHLSMGVGTMVAMNDNFIISIDYGKALNLQDGNNAVYIGLNYMF</sequence>
<protein>
    <submittedName>
        <fullName evidence="4">Membrane protein</fullName>
    </submittedName>
</protein>
<gene>
    <name evidence="4" type="ORF">PEDI_41850</name>
</gene>
<comment type="caution">
    <text evidence="4">The sequence shown here is derived from an EMBL/GenBank/DDBJ whole genome shotgun (WGS) entry which is preliminary data.</text>
</comment>
<reference evidence="4 5" key="1">
    <citation type="submission" date="2021-12" db="EMBL/GenBank/DDBJ databases">
        <title>Genome sequencing of bacteria with rrn-lacking chromosome and rrn-plasmid.</title>
        <authorList>
            <person name="Anda M."/>
            <person name="Iwasaki W."/>
        </authorList>
    </citation>
    <scope>NUCLEOTIDE SEQUENCE [LARGE SCALE GENOMIC DNA]</scope>
    <source>
        <strain evidence="4 5">NBRC 15940</strain>
    </source>
</reference>
<keyword evidence="5" id="KW-1185">Reference proteome</keyword>
<dbReference type="InterPro" id="IPR000184">
    <property type="entry name" value="Bac_surfAg_D15"/>
</dbReference>
<dbReference type="Gene3D" id="2.40.160.50">
    <property type="entry name" value="membrane protein fhac: a member of the omp85/tpsb transporter family"/>
    <property type="match status" value="1"/>
</dbReference>
<feature type="domain" description="Bacterial surface antigen (D15)" evidence="3">
    <location>
        <begin position="100"/>
        <end position="412"/>
    </location>
</feature>
<dbReference type="Proteomes" id="UP001310022">
    <property type="component" value="Unassembled WGS sequence"/>
</dbReference>
<evidence type="ECO:0000256" key="1">
    <source>
        <dbReference type="ARBA" id="ARBA00004370"/>
    </source>
</evidence>
<accession>A0AAN4W2W1</accession>
<proteinExistence type="predicted"/>